<dbReference type="InterPro" id="IPR012349">
    <property type="entry name" value="Split_barrel_FMN-bd"/>
</dbReference>
<reference evidence="2 4" key="1">
    <citation type="submission" date="2016-10" db="EMBL/GenBank/DDBJ databases">
        <title>Draft genome sequences of four alkaliphilic bacteria belonging to the Anaerobacillus genus.</title>
        <authorList>
            <person name="Bassil N.M."/>
            <person name="Lloyd J.R."/>
        </authorList>
    </citation>
    <scope>NUCLEOTIDE SEQUENCE [LARGE SCALE GENOMIC DNA]</scope>
    <source>
        <strain evidence="2 4">NB2006</strain>
    </source>
</reference>
<reference evidence="3 4" key="3">
    <citation type="journal article" date="2019" name="Int. J. Syst. Evol. Microbiol.">
        <title>Anaerobacillus isosaccharinicus sp. nov., an alkaliphilic bacterium which degrades isosaccharinic acid.</title>
        <authorList>
            <person name="Bassil N.M."/>
            <person name="Lloyd J.R."/>
        </authorList>
    </citation>
    <scope>NUCLEOTIDE SEQUENCE [LARGE SCALE GENOMIC DNA]</scope>
    <source>
        <strain evidence="3 4">NB2006</strain>
    </source>
</reference>
<evidence type="ECO:0000313" key="4">
    <source>
        <dbReference type="Proteomes" id="UP000180175"/>
    </source>
</evidence>
<name>A0A1S2MHA7_9BACI</name>
<dbReference type="KEGG" id="aia:AWH56_011110"/>
<organism evidence="2 4">
    <name type="scientific">Anaerobacillus isosaccharinicus</name>
    <dbReference type="NCBI Taxonomy" id="1532552"/>
    <lineage>
        <taxon>Bacteria</taxon>
        <taxon>Bacillati</taxon>
        <taxon>Bacillota</taxon>
        <taxon>Bacilli</taxon>
        <taxon>Bacillales</taxon>
        <taxon>Bacillaceae</taxon>
        <taxon>Anaerobacillus</taxon>
    </lineage>
</organism>
<protein>
    <submittedName>
        <fullName evidence="3">Pyridoxamine 5'-phosphate oxidase family protein</fullName>
    </submittedName>
    <submittedName>
        <fullName evidence="2">Pyridoxamine 5-phosphate oxidase</fullName>
    </submittedName>
</protein>
<evidence type="ECO:0000313" key="3">
    <source>
        <dbReference type="EMBL" id="QOY38056.1"/>
    </source>
</evidence>
<sequence length="206" mass="23495">MLSFGSNGEKELQKKFKTEDSAETFYKYQMINYLTSEMIEFIGHQEMLFISTADKLGNCDCSFRYGKKGFIKVVNENYVIYPEYKGNGVNASLGNIVENSHIGMLLIDFYEKGVGLHINGEATICETDQLECLFKGSTLLGALNEDHYAQRWVVVEVEEAYIHCSKHIPFLEKVKKENEWGADGLRMKGGDVFKVKHHKKVLNNSK</sequence>
<dbReference type="EMBL" id="LQXD01000001">
    <property type="protein sequence ID" value="OIJ23317.1"/>
    <property type="molecule type" value="Genomic_DNA"/>
</dbReference>
<accession>A0A1S2MHA7</accession>
<evidence type="ECO:0000259" key="1">
    <source>
        <dbReference type="Pfam" id="PF01243"/>
    </source>
</evidence>
<dbReference type="Pfam" id="PF01243">
    <property type="entry name" value="PNPOx_N"/>
    <property type="match status" value="1"/>
</dbReference>
<dbReference type="SUPFAM" id="SSF50475">
    <property type="entry name" value="FMN-binding split barrel"/>
    <property type="match status" value="1"/>
</dbReference>
<reference evidence="3 4" key="2">
    <citation type="journal article" date="2017" name="Genome Announc.">
        <title>Draft Genome Sequences of Four Alkaliphilic Bacteria Belonging to the Anaerobacillus Genus.</title>
        <authorList>
            <person name="Bassil N.M."/>
            <person name="Lloyd J.R."/>
        </authorList>
    </citation>
    <scope>NUCLEOTIDE SEQUENCE [LARGE SCALE GENOMIC DNA]</scope>
    <source>
        <strain evidence="3 4">NB2006</strain>
    </source>
</reference>
<feature type="domain" description="Pyridoxamine 5'-phosphate oxidase N-terminal" evidence="1">
    <location>
        <begin position="35"/>
        <end position="163"/>
    </location>
</feature>
<evidence type="ECO:0000313" key="2">
    <source>
        <dbReference type="EMBL" id="OIJ23317.1"/>
    </source>
</evidence>
<dbReference type="RefSeq" id="WP_071315231.1">
    <property type="nucleotide sequence ID" value="NZ_CP063356.2"/>
</dbReference>
<reference evidence="3" key="4">
    <citation type="submission" date="2020-10" db="EMBL/GenBank/DDBJ databases">
        <authorList>
            <person name="Bassil N.M."/>
            <person name="Lloyd J.R."/>
        </authorList>
    </citation>
    <scope>NUCLEOTIDE SEQUENCE</scope>
    <source>
        <strain evidence="3">NB2006</strain>
    </source>
</reference>
<gene>
    <name evidence="2" type="ORF">AWH56_00010</name>
    <name evidence="3" type="ORF">AWH56_011110</name>
</gene>
<dbReference type="InterPro" id="IPR011576">
    <property type="entry name" value="Pyridox_Oxase_N"/>
</dbReference>
<keyword evidence="4" id="KW-1185">Reference proteome</keyword>
<dbReference type="PANTHER" id="PTHR42815:SF2">
    <property type="entry name" value="FAD-BINDING, PUTATIVE (AFU_ORTHOLOGUE AFUA_6G07600)-RELATED"/>
    <property type="match status" value="1"/>
</dbReference>
<dbReference type="Gene3D" id="2.30.110.10">
    <property type="entry name" value="Electron Transport, Fmn-binding Protein, Chain A"/>
    <property type="match status" value="1"/>
</dbReference>
<dbReference type="EMBL" id="CP063356">
    <property type="protein sequence ID" value="QOY38056.1"/>
    <property type="molecule type" value="Genomic_DNA"/>
</dbReference>
<proteinExistence type="predicted"/>
<dbReference type="PANTHER" id="PTHR42815">
    <property type="entry name" value="FAD-BINDING, PUTATIVE (AFU_ORTHOLOGUE AFUA_6G07600)-RELATED"/>
    <property type="match status" value="1"/>
</dbReference>
<dbReference type="OrthoDB" id="9796486at2"/>
<dbReference type="AlphaFoldDB" id="A0A1S2MHA7"/>
<dbReference type="Proteomes" id="UP000180175">
    <property type="component" value="Chromosome"/>
</dbReference>